<dbReference type="Proteomes" id="UP001482620">
    <property type="component" value="Unassembled WGS sequence"/>
</dbReference>
<comment type="caution">
    <text evidence="1">The sequence shown here is derived from an EMBL/GenBank/DDBJ whole genome shotgun (WGS) entry which is preliminary data.</text>
</comment>
<gene>
    <name evidence="1" type="ORF">ILYODFUR_017364</name>
</gene>
<dbReference type="EMBL" id="JAHRIQ010105899">
    <property type="protein sequence ID" value="MEQ2255767.1"/>
    <property type="molecule type" value="Genomic_DNA"/>
</dbReference>
<evidence type="ECO:0000313" key="1">
    <source>
        <dbReference type="EMBL" id="MEQ2255767.1"/>
    </source>
</evidence>
<protein>
    <submittedName>
        <fullName evidence="1">Uncharacterized protein</fullName>
    </submittedName>
</protein>
<organism evidence="1 2">
    <name type="scientific">Ilyodon furcidens</name>
    <name type="common">goldbreast splitfin</name>
    <dbReference type="NCBI Taxonomy" id="33524"/>
    <lineage>
        <taxon>Eukaryota</taxon>
        <taxon>Metazoa</taxon>
        <taxon>Chordata</taxon>
        <taxon>Craniata</taxon>
        <taxon>Vertebrata</taxon>
        <taxon>Euteleostomi</taxon>
        <taxon>Actinopterygii</taxon>
        <taxon>Neopterygii</taxon>
        <taxon>Teleostei</taxon>
        <taxon>Neoteleostei</taxon>
        <taxon>Acanthomorphata</taxon>
        <taxon>Ovalentaria</taxon>
        <taxon>Atherinomorphae</taxon>
        <taxon>Cyprinodontiformes</taxon>
        <taxon>Goodeidae</taxon>
        <taxon>Ilyodon</taxon>
    </lineage>
</organism>
<reference evidence="1 2" key="1">
    <citation type="submission" date="2021-06" db="EMBL/GenBank/DDBJ databases">
        <authorList>
            <person name="Palmer J.M."/>
        </authorList>
    </citation>
    <scope>NUCLEOTIDE SEQUENCE [LARGE SCALE GENOMIC DNA]</scope>
    <source>
        <strain evidence="2">if_2019</strain>
        <tissue evidence="1">Muscle</tissue>
    </source>
</reference>
<accession>A0ABV0VEQ2</accession>
<sequence length="93" mass="10410">MLRQDAAAQSDFHFDSSGSCWPRSCRKLLTLWCSVCTENKILSVPLFKVPTVYEITHNGMFVCLMRETTKRMFGSPTFISAVLGMSKKTVGLA</sequence>
<keyword evidence="2" id="KW-1185">Reference proteome</keyword>
<name>A0ABV0VEQ2_9TELE</name>
<evidence type="ECO:0000313" key="2">
    <source>
        <dbReference type="Proteomes" id="UP001482620"/>
    </source>
</evidence>
<proteinExistence type="predicted"/>